<dbReference type="PANTHER" id="PTHR32134">
    <property type="entry name" value="FNIP REPEAT-CONTAINING PROTEIN"/>
    <property type="match status" value="1"/>
</dbReference>
<dbReference type="InterPro" id="IPR008615">
    <property type="entry name" value="FNIP"/>
</dbReference>
<evidence type="ECO:0000256" key="1">
    <source>
        <dbReference type="ARBA" id="ARBA00022737"/>
    </source>
</evidence>
<sequence>MMIDSLFYSIWRNNFIRYLIRTRVCQDLVIDVDLQYLNDNGQYLSLLTLQSQRTSSSNIFIKLEIRNTNEFMQYINHTHRYLINYLVISHKIDMSSLNQTKDSNNNNNQKQKRSNSNNSNGISRIDFHLIPEGVERLRLTVAKETTGCGALPESVTQLEVYRVGWDRIKSDFINKVLLPNLPPQLVSLTLDDGFKIQTAQPCVIPSNMRRFKHMSTYDSFACLVPPPNKVLGDSVLEIRCYEALEWLAGNKSIVNVLYNINAKLKQLPAHVCGLEIKRQDIKMEMDTLPPSILSLRCYSNHLFTNPFVLGRSNLKHLSLQQYHDKLERGILPNTLESLEINFYNMPLDPGVFSSSLKSLSLETFDQDLCLGVLPQSLINLRLFRFNKPLRSSVLPNRLENLNLYNYNQTLPCNSLPRSLVHVQLDSYNRSFQAVGPLDHLESLMVNSINKSLSLLLANTKNIAITFFQFNYDQDIIDDACTTPTTTATDMDVCLTNNPIETLSLCYYGPKFNLSGNLLPRTLKHLTMYNVNINSAGIIPSGCVYLKADISDSNIGFIPTSVKYIIKNKYQNPIDEGY</sequence>
<dbReference type="InterPro" id="IPR051251">
    <property type="entry name" value="STK_FNIP-Repeat"/>
</dbReference>
<feature type="region of interest" description="Disordered" evidence="2">
    <location>
        <begin position="98"/>
        <end position="123"/>
    </location>
</feature>
<keyword evidence="1" id="KW-0677">Repeat</keyword>
<feature type="compositionally biased region" description="Low complexity" evidence="2">
    <location>
        <begin position="98"/>
        <end position="120"/>
    </location>
</feature>
<evidence type="ECO:0000313" key="4">
    <source>
        <dbReference type="Proteomes" id="UP000695562"/>
    </source>
</evidence>
<name>A0A8J4PXB7_9MYCE</name>
<dbReference type="EMBL" id="AJWJ01000096">
    <property type="protein sequence ID" value="KAF2075535.1"/>
    <property type="molecule type" value="Genomic_DNA"/>
</dbReference>
<accession>A0A8J4PXB7</accession>
<organism evidence="3 4">
    <name type="scientific">Polysphondylium violaceum</name>
    <dbReference type="NCBI Taxonomy" id="133409"/>
    <lineage>
        <taxon>Eukaryota</taxon>
        <taxon>Amoebozoa</taxon>
        <taxon>Evosea</taxon>
        <taxon>Eumycetozoa</taxon>
        <taxon>Dictyostelia</taxon>
        <taxon>Dictyosteliales</taxon>
        <taxon>Dictyosteliaceae</taxon>
        <taxon>Polysphondylium</taxon>
    </lineage>
</organism>
<evidence type="ECO:0000313" key="3">
    <source>
        <dbReference type="EMBL" id="KAF2075535.1"/>
    </source>
</evidence>
<dbReference type="AlphaFoldDB" id="A0A8J4PXB7"/>
<dbReference type="PANTHER" id="PTHR32134:SF92">
    <property type="entry name" value="FNIP REPEAT-CONTAINING PROTEIN"/>
    <property type="match status" value="1"/>
</dbReference>
<comment type="caution">
    <text evidence="3">The sequence shown here is derived from an EMBL/GenBank/DDBJ whole genome shotgun (WGS) entry which is preliminary data.</text>
</comment>
<dbReference type="Proteomes" id="UP000695562">
    <property type="component" value="Unassembled WGS sequence"/>
</dbReference>
<keyword evidence="4" id="KW-1185">Reference proteome</keyword>
<proteinExistence type="predicted"/>
<protein>
    <submittedName>
        <fullName evidence="3">Uncharacterized protein</fullName>
    </submittedName>
</protein>
<gene>
    <name evidence="3" type="ORF">CYY_003176</name>
</gene>
<dbReference type="Pfam" id="PF05725">
    <property type="entry name" value="FNIP"/>
    <property type="match status" value="2"/>
</dbReference>
<reference evidence="3" key="1">
    <citation type="submission" date="2020-01" db="EMBL/GenBank/DDBJ databases">
        <title>Development of genomics and gene disruption for Polysphondylium violaceum indicates a role for the polyketide synthase stlB in stalk morphogenesis.</title>
        <authorList>
            <person name="Narita B."/>
            <person name="Kawabe Y."/>
            <person name="Kin K."/>
            <person name="Saito T."/>
            <person name="Gibbs R."/>
            <person name="Kuspa A."/>
            <person name="Muzny D."/>
            <person name="Queller D."/>
            <person name="Richards S."/>
            <person name="Strassman J."/>
            <person name="Sucgang R."/>
            <person name="Worley K."/>
            <person name="Schaap P."/>
        </authorList>
    </citation>
    <scope>NUCLEOTIDE SEQUENCE</scope>
    <source>
        <strain evidence="3">QSvi11</strain>
    </source>
</reference>
<evidence type="ECO:0000256" key="2">
    <source>
        <dbReference type="SAM" id="MobiDB-lite"/>
    </source>
</evidence>